<proteinExistence type="predicted"/>
<dbReference type="Gene3D" id="1.10.8.60">
    <property type="match status" value="1"/>
</dbReference>
<dbReference type="Proteomes" id="UP000247465">
    <property type="component" value="Chromosome"/>
</dbReference>
<dbReference type="Pfam" id="PF02954">
    <property type="entry name" value="HTH_8"/>
    <property type="match status" value="1"/>
</dbReference>
<feature type="domain" description="Response regulatory" evidence="8">
    <location>
        <begin position="4"/>
        <end position="117"/>
    </location>
</feature>
<dbReference type="GO" id="GO:0006355">
    <property type="term" value="P:regulation of DNA-templated transcription"/>
    <property type="evidence" value="ECO:0007669"/>
    <property type="project" value="InterPro"/>
</dbReference>
<feature type="domain" description="Sigma-54 factor interaction" evidence="7">
    <location>
        <begin position="142"/>
        <end position="371"/>
    </location>
</feature>
<evidence type="ECO:0000256" key="1">
    <source>
        <dbReference type="ARBA" id="ARBA00022741"/>
    </source>
</evidence>
<sequence>MPATILIVDDEKHTREGLKQVLGDNYEVYLAESAVEAFNLFDSENFDVVLTDLKMAGQSGLNVIDRAIELSYRPIVIMMTAYGTVESAVEAMRRGACDFLTKPVNLEQLEIVIKRALKSRNLEVENQNLHERLDSKFNYEGIIGNSLALSEVMEKMKLVARSKATVLLHGETGTGKELFAQAIHQNSDQARNSFIAVHCASLPSNLLESELFGHEKGAFTGADERRIGRFEAADGGTLFIDEIGEVDASTQVKLLRFLELRTFERLGSIKPIKVDVRLVVATNQKLEELVRSGRFREDLYYRLNVIPIELPPLRDRKEDIPILLMHYLQHFAKENQTERVEIEPSAMKIIQEFPWPGNVRELRNMAEHIVVLKGGGRISEYDLPPHLLMESMTGRIEDTSHESLLVEENEKRLVQNSLVKAKGNRTRAAELMGISRRTLHRKLKQWPDLNPEA</sequence>
<dbReference type="PRINTS" id="PR01590">
    <property type="entry name" value="HTHFIS"/>
</dbReference>
<dbReference type="SMART" id="SM00382">
    <property type="entry name" value="AAA"/>
    <property type="match status" value="1"/>
</dbReference>
<dbReference type="SUPFAM" id="SSF52540">
    <property type="entry name" value="P-loop containing nucleoside triphosphate hydrolases"/>
    <property type="match status" value="1"/>
</dbReference>
<dbReference type="InterPro" id="IPR001789">
    <property type="entry name" value="Sig_transdc_resp-reg_receiver"/>
</dbReference>
<dbReference type="Pfam" id="PF00072">
    <property type="entry name" value="Response_reg"/>
    <property type="match status" value="1"/>
</dbReference>
<dbReference type="PROSITE" id="PS50045">
    <property type="entry name" value="SIGMA54_INTERACT_4"/>
    <property type="match status" value="1"/>
</dbReference>
<dbReference type="GO" id="GO:0000160">
    <property type="term" value="P:phosphorelay signal transduction system"/>
    <property type="evidence" value="ECO:0007669"/>
    <property type="project" value="InterPro"/>
</dbReference>
<dbReference type="InterPro" id="IPR025662">
    <property type="entry name" value="Sigma_54_int_dom_ATP-bd_1"/>
</dbReference>
<keyword evidence="3" id="KW-0805">Transcription regulation</keyword>
<evidence type="ECO:0000256" key="6">
    <source>
        <dbReference type="PROSITE-ProRule" id="PRU00169"/>
    </source>
</evidence>
<evidence type="ECO:0000313" key="10">
    <source>
        <dbReference type="Proteomes" id="UP000247465"/>
    </source>
</evidence>
<dbReference type="Gene3D" id="3.40.50.300">
    <property type="entry name" value="P-loop containing nucleotide triphosphate hydrolases"/>
    <property type="match status" value="1"/>
</dbReference>
<evidence type="ECO:0000256" key="2">
    <source>
        <dbReference type="ARBA" id="ARBA00022840"/>
    </source>
</evidence>
<accession>A0A2Z4AGV0</accession>
<dbReference type="PROSITE" id="PS00676">
    <property type="entry name" value="SIGMA54_INTERACT_2"/>
    <property type="match status" value="1"/>
</dbReference>
<name>A0A2Z4AGV0_9BACT</name>
<gene>
    <name evidence="9" type="primary">atoC</name>
    <name evidence="9" type="ORF">DF168_00581</name>
</gene>
<dbReference type="Pfam" id="PF25601">
    <property type="entry name" value="AAA_lid_14"/>
    <property type="match status" value="1"/>
</dbReference>
<keyword evidence="4" id="KW-0238">DNA-binding</keyword>
<dbReference type="GO" id="GO:0043565">
    <property type="term" value="F:sequence-specific DNA binding"/>
    <property type="evidence" value="ECO:0007669"/>
    <property type="project" value="InterPro"/>
</dbReference>
<evidence type="ECO:0000256" key="4">
    <source>
        <dbReference type="ARBA" id="ARBA00023125"/>
    </source>
</evidence>
<dbReference type="SUPFAM" id="SSF52172">
    <property type="entry name" value="CheY-like"/>
    <property type="match status" value="1"/>
</dbReference>
<dbReference type="KEGG" id="mtar:DF168_00581"/>
<dbReference type="InterPro" id="IPR025943">
    <property type="entry name" value="Sigma_54_int_dom_ATP-bd_2"/>
</dbReference>
<dbReference type="InterPro" id="IPR002078">
    <property type="entry name" value="Sigma_54_int"/>
</dbReference>
<evidence type="ECO:0000256" key="3">
    <source>
        <dbReference type="ARBA" id="ARBA00023015"/>
    </source>
</evidence>
<organism evidence="9 10">
    <name type="scientific">Candidatus Moanibacter tarae</name>
    <dbReference type="NCBI Taxonomy" id="2200854"/>
    <lineage>
        <taxon>Bacteria</taxon>
        <taxon>Pseudomonadati</taxon>
        <taxon>Verrucomicrobiota</taxon>
        <taxon>Opitutia</taxon>
        <taxon>Puniceicoccales</taxon>
        <taxon>Puniceicoccales incertae sedis</taxon>
        <taxon>Candidatus Moanibacter</taxon>
    </lineage>
</organism>
<dbReference type="Gene3D" id="3.40.50.2300">
    <property type="match status" value="1"/>
</dbReference>
<dbReference type="FunFam" id="3.40.50.300:FF:000006">
    <property type="entry name" value="DNA-binding transcriptional regulator NtrC"/>
    <property type="match status" value="1"/>
</dbReference>
<protein>
    <submittedName>
        <fullName evidence="9">Regulatory protein AtoC</fullName>
    </submittedName>
</protein>
<dbReference type="EMBL" id="CP029803">
    <property type="protein sequence ID" value="AWT59394.1"/>
    <property type="molecule type" value="Genomic_DNA"/>
</dbReference>
<keyword evidence="1" id="KW-0547">Nucleotide-binding</keyword>
<dbReference type="AlphaFoldDB" id="A0A2Z4AGV0"/>
<evidence type="ECO:0000256" key="5">
    <source>
        <dbReference type="ARBA" id="ARBA00023163"/>
    </source>
</evidence>
<dbReference type="InterPro" id="IPR009057">
    <property type="entry name" value="Homeodomain-like_sf"/>
</dbReference>
<dbReference type="InterPro" id="IPR002197">
    <property type="entry name" value="HTH_Fis"/>
</dbReference>
<dbReference type="SMART" id="SM00448">
    <property type="entry name" value="REC"/>
    <property type="match status" value="1"/>
</dbReference>
<dbReference type="InterPro" id="IPR025944">
    <property type="entry name" value="Sigma_54_int_dom_CS"/>
</dbReference>
<dbReference type="PROSITE" id="PS00688">
    <property type="entry name" value="SIGMA54_INTERACT_3"/>
    <property type="match status" value="1"/>
</dbReference>
<evidence type="ECO:0000313" key="9">
    <source>
        <dbReference type="EMBL" id="AWT59394.1"/>
    </source>
</evidence>
<keyword evidence="2" id="KW-0067">ATP-binding</keyword>
<dbReference type="InterPro" id="IPR027417">
    <property type="entry name" value="P-loop_NTPase"/>
</dbReference>
<dbReference type="GO" id="GO:0005524">
    <property type="term" value="F:ATP binding"/>
    <property type="evidence" value="ECO:0007669"/>
    <property type="project" value="UniProtKB-KW"/>
</dbReference>
<dbReference type="PANTHER" id="PTHR32071">
    <property type="entry name" value="TRANSCRIPTIONAL REGULATORY PROTEIN"/>
    <property type="match status" value="1"/>
</dbReference>
<reference evidence="9 10" key="1">
    <citation type="submission" date="2018-06" db="EMBL/GenBank/DDBJ databases">
        <title>Draft Genome Sequence of a Novel Marine Bacterium Related to the Verrucomicrobia.</title>
        <authorList>
            <person name="Vosseberg J."/>
            <person name="Martijn J."/>
            <person name="Ettema T.J.G."/>
        </authorList>
    </citation>
    <scope>NUCLEOTIDE SEQUENCE [LARGE SCALE GENOMIC DNA]</scope>
    <source>
        <strain evidence="9">TARA_B100001123</strain>
    </source>
</reference>
<dbReference type="CDD" id="cd00009">
    <property type="entry name" value="AAA"/>
    <property type="match status" value="1"/>
</dbReference>
<dbReference type="Gene3D" id="1.10.10.60">
    <property type="entry name" value="Homeodomain-like"/>
    <property type="match status" value="1"/>
</dbReference>
<dbReference type="InterPro" id="IPR011006">
    <property type="entry name" value="CheY-like_superfamily"/>
</dbReference>
<keyword evidence="6" id="KW-0597">Phosphoprotein</keyword>
<feature type="modified residue" description="4-aspartylphosphate" evidence="6">
    <location>
        <position position="52"/>
    </location>
</feature>
<dbReference type="PROSITE" id="PS50110">
    <property type="entry name" value="RESPONSE_REGULATORY"/>
    <property type="match status" value="1"/>
</dbReference>
<dbReference type="Pfam" id="PF00158">
    <property type="entry name" value="Sigma54_activat"/>
    <property type="match status" value="1"/>
</dbReference>
<keyword evidence="5" id="KW-0804">Transcription</keyword>
<evidence type="ECO:0000259" key="7">
    <source>
        <dbReference type="PROSITE" id="PS50045"/>
    </source>
</evidence>
<dbReference type="InterPro" id="IPR003593">
    <property type="entry name" value="AAA+_ATPase"/>
</dbReference>
<dbReference type="InterPro" id="IPR058031">
    <property type="entry name" value="AAA_lid_NorR"/>
</dbReference>
<dbReference type="PROSITE" id="PS00675">
    <property type="entry name" value="SIGMA54_INTERACT_1"/>
    <property type="match status" value="1"/>
</dbReference>
<dbReference type="SUPFAM" id="SSF46689">
    <property type="entry name" value="Homeodomain-like"/>
    <property type="match status" value="1"/>
</dbReference>
<evidence type="ECO:0000259" key="8">
    <source>
        <dbReference type="PROSITE" id="PS50110"/>
    </source>
</evidence>